<feature type="transmembrane region" description="Helical" evidence="6">
    <location>
        <begin position="146"/>
        <end position="170"/>
    </location>
</feature>
<dbReference type="PROSITE" id="PS50850">
    <property type="entry name" value="MFS"/>
    <property type="match status" value="1"/>
</dbReference>
<dbReference type="CDD" id="cd17478">
    <property type="entry name" value="MFS_FsR"/>
    <property type="match status" value="1"/>
</dbReference>
<evidence type="ECO:0000256" key="4">
    <source>
        <dbReference type="ARBA" id="ARBA00022989"/>
    </source>
</evidence>
<feature type="transmembrane region" description="Helical" evidence="6">
    <location>
        <begin position="82"/>
        <end position="101"/>
    </location>
</feature>
<evidence type="ECO:0000256" key="1">
    <source>
        <dbReference type="ARBA" id="ARBA00004651"/>
    </source>
</evidence>
<feature type="domain" description="Major facilitator superfamily (MFS) profile" evidence="7">
    <location>
        <begin position="22"/>
        <end position="391"/>
    </location>
</feature>
<dbReference type="PANTHER" id="PTHR43129:SF1">
    <property type="entry name" value="FOSMIDOMYCIN RESISTANCE PROTEIN"/>
    <property type="match status" value="1"/>
</dbReference>
<feature type="transmembrane region" description="Helical" evidence="6">
    <location>
        <begin position="281"/>
        <end position="299"/>
    </location>
</feature>
<sequence>MSVQTQEGNPSISGSVEKQSNHLGLMSFAHFLNDGSANYLPGILPAILLALHEPSAMAGVLMAALLIGQALQPFTGIWADRVGGRLIFIFGLMGSSIGGALLGFSHALWVLILFLFVIGIGNAMFHPQALAIVRSSVNQKRQGLGLSAFLVGGELGRGVFPMITSFIVVALGLANLWLLAIPTLLTVPFLLRYAPQLPAQTKKSRRIDWKKHAKPMWFLVSFASLRSLIIYGVVTFIPILWHARGGNLVVGASIITTLLVVGIVGNLLGGHLADRYGRRPLLIVSSVFSAVIVALLAVVSGPLLWLLAGLLGIALFASVPVTVLVGQDIFPENRSLGSGIALGLANGIGAMLVLVIGMFISSIGVTGILVVIGILGLVDTGIAIAMPKIMTEHHGSASAHS</sequence>
<accession>A0A9X2AD63</accession>
<feature type="transmembrane region" description="Helical" evidence="6">
    <location>
        <begin position="247"/>
        <end position="269"/>
    </location>
</feature>
<keyword evidence="3 6" id="KW-0812">Transmembrane</keyword>
<evidence type="ECO:0000256" key="2">
    <source>
        <dbReference type="ARBA" id="ARBA00022448"/>
    </source>
</evidence>
<feature type="transmembrane region" description="Helical" evidence="6">
    <location>
        <begin position="216"/>
        <end position="241"/>
    </location>
</feature>
<feature type="transmembrane region" description="Helical" evidence="6">
    <location>
        <begin position="107"/>
        <end position="125"/>
    </location>
</feature>
<evidence type="ECO:0000313" key="9">
    <source>
        <dbReference type="Proteomes" id="UP001139263"/>
    </source>
</evidence>
<dbReference type="PANTHER" id="PTHR43129">
    <property type="entry name" value="FOSMIDOMYCIN RESISTANCE PROTEIN"/>
    <property type="match status" value="1"/>
</dbReference>
<evidence type="ECO:0000256" key="6">
    <source>
        <dbReference type="SAM" id="Phobius"/>
    </source>
</evidence>
<dbReference type="Gene3D" id="1.20.1250.20">
    <property type="entry name" value="MFS general substrate transporter like domains"/>
    <property type="match status" value="2"/>
</dbReference>
<evidence type="ECO:0000313" key="8">
    <source>
        <dbReference type="EMBL" id="MCI0181977.1"/>
    </source>
</evidence>
<protein>
    <recommendedName>
        <fullName evidence="7">Major facilitator superfamily (MFS) profile domain-containing protein</fullName>
    </recommendedName>
</protein>
<proteinExistence type="predicted"/>
<comment type="caution">
    <text evidence="8">The sequence shown here is derived from an EMBL/GenBank/DDBJ whole genome shotgun (WGS) entry which is preliminary data.</text>
</comment>
<feature type="transmembrane region" description="Helical" evidence="6">
    <location>
        <begin position="366"/>
        <end position="386"/>
    </location>
</feature>
<dbReference type="Pfam" id="PF07690">
    <property type="entry name" value="MFS_1"/>
    <property type="match status" value="2"/>
</dbReference>
<evidence type="ECO:0000259" key="7">
    <source>
        <dbReference type="PROSITE" id="PS50850"/>
    </source>
</evidence>
<dbReference type="InterPro" id="IPR011701">
    <property type="entry name" value="MFS"/>
</dbReference>
<dbReference type="Proteomes" id="UP001139263">
    <property type="component" value="Unassembled WGS sequence"/>
</dbReference>
<name>A0A9X2AD63_9BACL</name>
<dbReference type="GO" id="GO:0022857">
    <property type="term" value="F:transmembrane transporter activity"/>
    <property type="evidence" value="ECO:0007669"/>
    <property type="project" value="InterPro"/>
</dbReference>
<feature type="transmembrane region" description="Helical" evidence="6">
    <location>
        <begin position="43"/>
        <end position="70"/>
    </location>
</feature>
<comment type="subcellular location">
    <subcellularLocation>
        <location evidence="1">Cell membrane</location>
        <topology evidence="1">Multi-pass membrane protein</topology>
    </subcellularLocation>
</comment>
<evidence type="ECO:0000256" key="5">
    <source>
        <dbReference type="ARBA" id="ARBA00023136"/>
    </source>
</evidence>
<keyword evidence="4 6" id="KW-1133">Transmembrane helix</keyword>
<dbReference type="RefSeq" id="WP_241711598.1">
    <property type="nucleotide sequence ID" value="NZ_JALBUF010000001.1"/>
</dbReference>
<feature type="transmembrane region" description="Helical" evidence="6">
    <location>
        <begin position="176"/>
        <end position="195"/>
    </location>
</feature>
<keyword evidence="9" id="KW-1185">Reference proteome</keyword>
<dbReference type="InterPro" id="IPR020846">
    <property type="entry name" value="MFS_dom"/>
</dbReference>
<dbReference type="GO" id="GO:0005886">
    <property type="term" value="C:plasma membrane"/>
    <property type="evidence" value="ECO:0007669"/>
    <property type="project" value="UniProtKB-SubCell"/>
</dbReference>
<organism evidence="8 9">
    <name type="scientific">Sulfoacidibacillus ferrooxidans</name>
    <dbReference type="NCBI Taxonomy" id="2005001"/>
    <lineage>
        <taxon>Bacteria</taxon>
        <taxon>Bacillati</taxon>
        <taxon>Bacillota</taxon>
        <taxon>Bacilli</taxon>
        <taxon>Bacillales</taxon>
        <taxon>Alicyclobacillaceae</taxon>
        <taxon>Sulfoacidibacillus</taxon>
    </lineage>
</organism>
<feature type="transmembrane region" description="Helical" evidence="6">
    <location>
        <begin position="305"/>
        <end position="326"/>
    </location>
</feature>
<dbReference type="SUPFAM" id="SSF103473">
    <property type="entry name" value="MFS general substrate transporter"/>
    <property type="match status" value="1"/>
</dbReference>
<gene>
    <name evidence="8" type="ORF">MM817_00228</name>
</gene>
<reference evidence="8" key="1">
    <citation type="submission" date="2022-03" db="EMBL/GenBank/DDBJ databases">
        <title>Draft Genome Sequence of Firmicute Strain S0AB, a Heterotrophic Iron/Sulfur-Oxidizing Extreme Acidophile.</title>
        <authorList>
            <person name="Vergara E."/>
            <person name="Pakostova E."/>
            <person name="Johnson D.B."/>
            <person name="Holmes D.S."/>
        </authorList>
    </citation>
    <scope>NUCLEOTIDE SEQUENCE</scope>
    <source>
        <strain evidence="8">S0AB</strain>
    </source>
</reference>
<feature type="transmembrane region" description="Helical" evidence="6">
    <location>
        <begin position="338"/>
        <end position="360"/>
    </location>
</feature>
<keyword evidence="2" id="KW-0813">Transport</keyword>
<keyword evidence="5 6" id="KW-0472">Membrane</keyword>
<dbReference type="InterPro" id="IPR036259">
    <property type="entry name" value="MFS_trans_sf"/>
</dbReference>
<dbReference type="EMBL" id="JALBUF010000001">
    <property type="protein sequence ID" value="MCI0181977.1"/>
    <property type="molecule type" value="Genomic_DNA"/>
</dbReference>
<dbReference type="AlphaFoldDB" id="A0A9X2AD63"/>
<evidence type="ECO:0000256" key="3">
    <source>
        <dbReference type="ARBA" id="ARBA00022692"/>
    </source>
</evidence>